<sequence length="254" mass="27299">MSDERGSVVLLHLGEDRRRGRGHSGAVDVVRVLMVDDHLMLAEALSARLAGVPDLWVVGHCATSDPKLPDVVRRSRPDVITLDVEPAGADTGRLVRRLREARPAAGIVVLTGVRGPRQAVDAAREGAVAWVPKEHSIEALTEVVRGVPRGHSWFPPDLLGEVLRELREDSARAAARNGPLDVLSDRERDVLRGMVAGKRGAQIAQELLISTETVRTHTRSILAKLGVHSQLEAVSVACAAGLRVDADTGPDGER</sequence>
<dbReference type="InterPro" id="IPR039420">
    <property type="entry name" value="WalR-like"/>
</dbReference>
<dbReference type="CDD" id="cd17535">
    <property type="entry name" value="REC_NarL-like"/>
    <property type="match status" value="1"/>
</dbReference>
<reference evidence="6" key="4">
    <citation type="submission" date="2023-12" db="EMBL/GenBank/DDBJ databases">
        <authorList>
            <person name="Sun Q."/>
            <person name="Inoue M."/>
        </authorList>
    </citation>
    <scope>NUCLEOTIDE SEQUENCE</scope>
    <source>
        <strain evidence="6">JCM 10664</strain>
    </source>
</reference>
<dbReference type="InterPro" id="IPR016032">
    <property type="entry name" value="Sig_transdc_resp-reg_C-effctor"/>
</dbReference>
<evidence type="ECO:0000313" key="8">
    <source>
        <dbReference type="Proteomes" id="UP000597989"/>
    </source>
</evidence>
<dbReference type="Proteomes" id="UP000597989">
    <property type="component" value="Unassembled WGS sequence"/>
</dbReference>
<organism evidence="7 8">
    <name type="scientific">Saccharopolyspora thermophila</name>
    <dbReference type="NCBI Taxonomy" id="89367"/>
    <lineage>
        <taxon>Bacteria</taxon>
        <taxon>Bacillati</taxon>
        <taxon>Actinomycetota</taxon>
        <taxon>Actinomycetes</taxon>
        <taxon>Pseudonocardiales</taxon>
        <taxon>Pseudonocardiaceae</taxon>
        <taxon>Saccharopolyspora</taxon>
    </lineage>
</organism>
<dbReference type="InterPro" id="IPR001789">
    <property type="entry name" value="Sig_transdc_resp-reg_receiver"/>
</dbReference>
<dbReference type="SUPFAM" id="SSF52172">
    <property type="entry name" value="CheY-like"/>
    <property type="match status" value="1"/>
</dbReference>
<evidence type="ECO:0000256" key="3">
    <source>
        <dbReference type="PROSITE-ProRule" id="PRU00169"/>
    </source>
</evidence>
<dbReference type="Gene3D" id="3.40.50.2300">
    <property type="match status" value="1"/>
</dbReference>
<reference evidence="7" key="3">
    <citation type="submission" date="2020-09" db="EMBL/GenBank/DDBJ databases">
        <authorList>
            <person name="Sun Q."/>
            <person name="Zhou Y."/>
        </authorList>
    </citation>
    <scope>NUCLEOTIDE SEQUENCE</scope>
    <source>
        <strain evidence="7">CGMCC 4.7206</strain>
    </source>
</reference>
<dbReference type="PANTHER" id="PTHR43214:SF42">
    <property type="entry name" value="TRANSCRIPTIONAL REGULATORY PROTEIN DESR"/>
    <property type="match status" value="1"/>
</dbReference>
<name>A0A917NE62_9PSEU</name>
<dbReference type="SMART" id="SM00448">
    <property type="entry name" value="REC"/>
    <property type="match status" value="1"/>
</dbReference>
<protein>
    <submittedName>
        <fullName evidence="6">Response regulator transcription factor</fullName>
    </submittedName>
    <submittedName>
        <fullName evidence="7">Transcriptional regulator</fullName>
    </submittedName>
</protein>
<dbReference type="InterPro" id="IPR000792">
    <property type="entry name" value="Tscrpt_reg_LuxR_C"/>
</dbReference>
<evidence type="ECO:0000259" key="5">
    <source>
        <dbReference type="PROSITE" id="PS50110"/>
    </source>
</evidence>
<dbReference type="InterPro" id="IPR011006">
    <property type="entry name" value="CheY-like_superfamily"/>
</dbReference>
<dbReference type="Pfam" id="PF00196">
    <property type="entry name" value="GerE"/>
    <property type="match status" value="1"/>
</dbReference>
<keyword evidence="9" id="KW-1185">Reference proteome</keyword>
<feature type="domain" description="Response regulatory" evidence="5">
    <location>
        <begin position="31"/>
        <end position="148"/>
    </location>
</feature>
<dbReference type="PROSITE" id="PS50110">
    <property type="entry name" value="RESPONSE_REGULATORY"/>
    <property type="match status" value="1"/>
</dbReference>
<dbReference type="GO" id="GO:0003677">
    <property type="term" value="F:DNA binding"/>
    <property type="evidence" value="ECO:0007669"/>
    <property type="project" value="UniProtKB-KW"/>
</dbReference>
<dbReference type="GO" id="GO:0000160">
    <property type="term" value="P:phosphorelay signal transduction system"/>
    <property type="evidence" value="ECO:0007669"/>
    <property type="project" value="InterPro"/>
</dbReference>
<gene>
    <name evidence="6" type="ORF">GCM10009545_00130</name>
    <name evidence="7" type="ORF">GCM10011581_27690</name>
</gene>
<dbReference type="PRINTS" id="PR00038">
    <property type="entry name" value="HTHLUXR"/>
</dbReference>
<accession>A0A917NE62</accession>
<evidence type="ECO:0000313" key="9">
    <source>
        <dbReference type="Proteomes" id="UP001500220"/>
    </source>
</evidence>
<dbReference type="PANTHER" id="PTHR43214">
    <property type="entry name" value="TWO-COMPONENT RESPONSE REGULATOR"/>
    <property type="match status" value="1"/>
</dbReference>
<proteinExistence type="predicted"/>
<dbReference type="GO" id="GO:0006355">
    <property type="term" value="P:regulation of DNA-templated transcription"/>
    <property type="evidence" value="ECO:0007669"/>
    <property type="project" value="InterPro"/>
</dbReference>
<comment type="caution">
    <text evidence="7">The sequence shown here is derived from an EMBL/GenBank/DDBJ whole genome shotgun (WGS) entry which is preliminary data.</text>
</comment>
<dbReference type="AlphaFoldDB" id="A0A917NE62"/>
<keyword evidence="2" id="KW-0238">DNA-binding</keyword>
<evidence type="ECO:0000256" key="2">
    <source>
        <dbReference type="ARBA" id="ARBA00023125"/>
    </source>
</evidence>
<dbReference type="SUPFAM" id="SSF46894">
    <property type="entry name" value="C-terminal effector domain of the bipartite response regulators"/>
    <property type="match status" value="1"/>
</dbReference>
<dbReference type="InterPro" id="IPR058245">
    <property type="entry name" value="NreC/VraR/RcsB-like_REC"/>
</dbReference>
<evidence type="ECO:0000256" key="1">
    <source>
        <dbReference type="ARBA" id="ARBA00022553"/>
    </source>
</evidence>
<evidence type="ECO:0000313" key="6">
    <source>
        <dbReference type="EMBL" id="GAA0502554.1"/>
    </source>
</evidence>
<dbReference type="SMART" id="SM00421">
    <property type="entry name" value="HTH_LUXR"/>
    <property type="match status" value="1"/>
</dbReference>
<dbReference type="Pfam" id="PF00072">
    <property type="entry name" value="Response_reg"/>
    <property type="match status" value="1"/>
</dbReference>
<reference evidence="7 8" key="1">
    <citation type="journal article" date="2014" name="Int. J. Syst. Evol. Microbiol.">
        <title>Complete genome sequence of Corynebacterium casei LMG S-19264T (=DSM 44701T), isolated from a smear-ripened cheese.</title>
        <authorList>
            <consortium name="US DOE Joint Genome Institute (JGI-PGF)"/>
            <person name="Walter F."/>
            <person name="Albersmeier A."/>
            <person name="Kalinowski J."/>
            <person name="Ruckert C."/>
        </authorList>
    </citation>
    <scope>NUCLEOTIDE SEQUENCE [LARGE SCALE GENOMIC DNA]</scope>
    <source>
        <strain evidence="7 8">CGMCC 4.7206</strain>
    </source>
</reference>
<keyword evidence="1 3" id="KW-0597">Phosphoprotein</keyword>
<feature type="modified residue" description="4-aspartylphosphate" evidence="3">
    <location>
        <position position="83"/>
    </location>
</feature>
<feature type="domain" description="HTH luxR-type" evidence="4">
    <location>
        <begin position="176"/>
        <end position="241"/>
    </location>
</feature>
<reference evidence="6 9" key="2">
    <citation type="journal article" date="2019" name="Int. J. Syst. Evol. Microbiol.">
        <title>The Global Catalogue of Microorganisms (GCM) 10K type strain sequencing project: providing services to taxonomists for standard genome sequencing and annotation.</title>
        <authorList>
            <consortium name="The Broad Institute Genomics Platform"/>
            <consortium name="The Broad Institute Genome Sequencing Center for Infectious Disease"/>
            <person name="Wu L."/>
            <person name="Ma J."/>
        </authorList>
    </citation>
    <scope>NUCLEOTIDE SEQUENCE [LARGE SCALE GENOMIC DNA]</scope>
    <source>
        <strain evidence="6 9">JCM 10664</strain>
    </source>
</reference>
<dbReference type="EMBL" id="BAAAHC010000001">
    <property type="protein sequence ID" value="GAA0502554.1"/>
    <property type="molecule type" value="Genomic_DNA"/>
</dbReference>
<dbReference type="CDD" id="cd06170">
    <property type="entry name" value="LuxR_C_like"/>
    <property type="match status" value="1"/>
</dbReference>
<dbReference type="PROSITE" id="PS50043">
    <property type="entry name" value="HTH_LUXR_2"/>
    <property type="match status" value="1"/>
</dbReference>
<dbReference type="Proteomes" id="UP001500220">
    <property type="component" value="Unassembled WGS sequence"/>
</dbReference>
<evidence type="ECO:0000259" key="4">
    <source>
        <dbReference type="PROSITE" id="PS50043"/>
    </source>
</evidence>
<dbReference type="EMBL" id="BMMT01000008">
    <property type="protein sequence ID" value="GGI89084.1"/>
    <property type="molecule type" value="Genomic_DNA"/>
</dbReference>
<evidence type="ECO:0000313" key="7">
    <source>
        <dbReference type="EMBL" id="GGI89084.1"/>
    </source>
</evidence>